<evidence type="ECO:0000256" key="5">
    <source>
        <dbReference type="ARBA" id="ARBA00023239"/>
    </source>
</evidence>
<dbReference type="InParanoid" id="A0A420XSN5"/>
<dbReference type="PANTHER" id="PTHR43814">
    <property type="entry name" value="ARGININOSUCCINATE LYASE"/>
    <property type="match status" value="1"/>
</dbReference>
<dbReference type="RefSeq" id="WP_121192829.1">
    <property type="nucleotide sequence ID" value="NZ_RBWV01000010.1"/>
</dbReference>
<gene>
    <name evidence="6" type="primary">argH</name>
    <name evidence="9" type="ORF">CLV35_1538</name>
</gene>
<dbReference type="Gene3D" id="1.10.40.30">
    <property type="entry name" value="Fumarase/aspartase (C-terminal domain)"/>
    <property type="match status" value="1"/>
</dbReference>
<proteinExistence type="inferred from homology"/>
<dbReference type="Pfam" id="PF00206">
    <property type="entry name" value="Lyase_1"/>
    <property type="match status" value="1"/>
</dbReference>
<dbReference type="InterPro" id="IPR009049">
    <property type="entry name" value="Argininosuccinate_lyase"/>
</dbReference>
<name>A0A420XSN5_9ACTN</name>
<dbReference type="FunFam" id="1.20.200.10:FF:000015">
    <property type="entry name" value="argininosuccinate lyase isoform X2"/>
    <property type="match status" value="1"/>
</dbReference>
<evidence type="ECO:0000256" key="2">
    <source>
        <dbReference type="ARBA" id="ARBA00012338"/>
    </source>
</evidence>
<dbReference type="FunCoup" id="A0A420XSN5">
    <property type="interactions" value="329"/>
</dbReference>
<dbReference type="EC" id="4.3.2.1" evidence="2 6"/>
<keyword evidence="10" id="KW-1185">Reference proteome</keyword>
<dbReference type="InterPro" id="IPR020557">
    <property type="entry name" value="Fumarate_lyase_CS"/>
</dbReference>
<dbReference type="NCBIfam" id="TIGR00838">
    <property type="entry name" value="argH"/>
    <property type="match status" value="1"/>
</dbReference>
<feature type="domain" description="Fumarate lyase N-terminal" evidence="7">
    <location>
        <begin position="17"/>
        <end position="311"/>
    </location>
</feature>
<dbReference type="FunFam" id="1.10.40.30:FF:000001">
    <property type="entry name" value="Argininosuccinate lyase"/>
    <property type="match status" value="1"/>
</dbReference>
<comment type="pathway">
    <text evidence="1 6">Amino-acid biosynthesis; L-arginine biosynthesis; L-arginine from L-ornithine and carbamoyl phosphate: step 3/3.</text>
</comment>
<dbReference type="PRINTS" id="PR00149">
    <property type="entry name" value="FUMRATELYASE"/>
</dbReference>
<sequence length="476" mass="51349">MTEPAPTQPAPTRLWGGRFSGGPSQALAALSVSVQFDWRLAPYDLLASKAHARVLHGAGLLTDEELERMLGALDSLADDVRAGTFRPTLEDEDVHTALERGLLERLGALGGKLRAGRSRNDQVATDLRLYLRDAARQLVSRIAELETALTGLATTYSTVPAPGMTHLQHAQPVLFAHQLLAHVHPLARDVDRLQDWDERAAWSPLGAGALAGSSLPLDPEAVAKELGFAGAVRNSIDAVSDRDFVAEFLFCTALLGVHLSRLGEEVCLWATSEFGWVRLDDAFSTGSSIMPQKKNPDIAELARGKAGRFIGHLTGVLTMLKGLPLAYDRDMQEDKEPVFDAVEQLLLLLPALSGMVSTLTVDTERLERTTPTGHALATDVAEWLVRRGTAFRDAHEISGAFVAWCDARGLELWEVDDADFAAIDPRLSPEVREVLTVSGALESRSAVGGTSPGRVAEQLSALVALAHEHAAWATRP</sequence>
<dbReference type="PROSITE" id="PS00163">
    <property type="entry name" value="FUMARATE_LYASES"/>
    <property type="match status" value="1"/>
</dbReference>
<dbReference type="InterPro" id="IPR029419">
    <property type="entry name" value="Arg_succ_lyase_C"/>
</dbReference>
<dbReference type="InterPro" id="IPR008948">
    <property type="entry name" value="L-Aspartase-like"/>
</dbReference>
<dbReference type="Gene3D" id="1.20.200.10">
    <property type="entry name" value="Fumarase/aspartase (Central domain)"/>
    <property type="match status" value="1"/>
</dbReference>
<evidence type="ECO:0000259" key="7">
    <source>
        <dbReference type="Pfam" id="PF00206"/>
    </source>
</evidence>
<dbReference type="OrthoDB" id="9769623at2"/>
<protein>
    <recommendedName>
        <fullName evidence="2 6">Argininosuccinate lyase</fullName>
        <shortName evidence="6">ASAL</shortName>
        <ecNumber evidence="2 6">4.3.2.1</ecNumber>
    </recommendedName>
    <alternativeName>
        <fullName evidence="6">Arginosuccinase</fullName>
    </alternativeName>
</protein>
<feature type="domain" description="Argininosuccinate lyase C-terminal" evidence="8">
    <location>
        <begin position="375"/>
        <end position="441"/>
    </location>
</feature>
<keyword evidence="4 6" id="KW-0028">Amino-acid biosynthesis</keyword>
<evidence type="ECO:0000256" key="1">
    <source>
        <dbReference type="ARBA" id="ARBA00004941"/>
    </source>
</evidence>
<comment type="caution">
    <text evidence="9">The sequence shown here is derived from an EMBL/GenBank/DDBJ whole genome shotgun (WGS) entry which is preliminary data.</text>
</comment>
<dbReference type="GO" id="GO:0042450">
    <property type="term" value="P:L-arginine biosynthetic process via ornithine"/>
    <property type="evidence" value="ECO:0007669"/>
    <property type="project" value="UniProtKB-UniRule"/>
</dbReference>
<accession>A0A420XSN5</accession>
<comment type="similarity">
    <text evidence="6">Belongs to the lyase 1 family. Argininosuccinate lyase subfamily.</text>
</comment>
<organism evidence="9 10">
    <name type="scientific">Motilibacter peucedani</name>
    <dbReference type="NCBI Taxonomy" id="598650"/>
    <lineage>
        <taxon>Bacteria</taxon>
        <taxon>Bacillati</taxon>
        <taxon>Actinomycetota</taxon>
        <taxon>Actinomycetes</taxon>
        <taxon>Motilibacterales</taxon>
        <taxon>Motilibacteraceae</taxon>
        <taxon>Motilibacter</taxon>
    </lineage>
</organism>
<reference evidence="9 10" key="1">
    <citation type="submission" date="2018-10" db="EMBL/GenBank/DDBJ databases">
        <title>Genomic Encyclopedia of Archaeal and Bacterial Type Strains, Phase II (KMG-II): from individual species to whole genera.</title>
        <authorList>
            <person name="Goeker M."/>
        </authorList>
    </citation>
    <scope>NUCLEOTIDE SEQUENCE [LARGE SCALE GENOMIC DNA]</scope>
    <source>
        <strain evidence="9 10">RP-AC37</strain>
    </source>
</reference>
<dbReference type="CDD" id="cd01359">
    <property type="entry name" value="Argininosuccinate_lyase"/>
    <property type="match status" value="1"/>
</dbReference>
<dbReference type="EMBL" id="RBWV01000010">
    <property type="protein sequence ID" value="RKS77840.1"/>
    <property type="molecule type" value="Genomic_DNA"/>
</dbReference>
<evidence type="ECO:0000259" key="8">
    <source>
        <dbReference type="Pfam" id="PF14698"/>
    </source>
</evidence>
<dbReference type="Pfam" id="PF14698">
    <property type="entry name" value="ASL_C2"/>
    <property type="match status" value="1"/>
</dbReference>
<dbReference type="InterPro" id="IPR000362">
    <property type="entry name" value="Fumarate_lyase_fam"/>
</dbReference>
<dbReference type="Gene3D" id="1.10.275.10">
    <property type="entry name" value="Fumarase/aspartase (N-terminal domain)"/>
    <property type="match status" value="1"/>
</dbReference>
<evidence type="ECO:0000256" key="3">
    <source>
        <dbReference type="ARBA" id="ARBA00022571"/>
    </source>
</evidence>
<dbReference type="Proteomes" id="UP000281955">
    <property type="component" value="Unassembled WGS sequence"/>
</dbReference>
<dbReference type="GO" id="GO:0004056">
    <property type="term" value="F:argininosuccinate lyase activity"/>
    <property type="evidence" value="ECO:0007669"/>
    <property type="project" value="UniProtKB-UniRule"/>
</dbReference>
<dbReference type="GO" id="GO:0005829">
    <property type="term" value="C:cytosol"/>
    <property type="evidence" value="ECO:0007669"/>
    <property type="project" value="TreeGrafter"/>
</dbReference>
<dbReference type="InterPro" id="IPR024083">
    <property type="entry name" value="Fumarase/histidase_N"/>
</dbReference>
<dbReference type="PANTHER" id="PTHR43814:SF1">
    <property type="entry name" value="ARGININOSUCCINATE LYASE"/>
    <property type="match status" value="1"/>
</dbReference>
<dbReference type="HAMAP" id="MF_00006">
    <property type="entry name" value="Arg_succ_lyase"/>
    <property type="match status" value="1"/>
</dbReference>
<evidence type="ECO:0000256" key="4">
    <source>
        <dbReference type="ARBA" id="ARBA00022605"/>
    </source>
</evidence>
<comment type="subcellular location">
    <subcellularLocation>
        <location evidence="6">Cytoplasm</location>
    </subcellularLocation>
</comment>
<dbReference type="PRINTS" id="PR00145">
    <property type="entry name" value="ARGSUCLYASE"/>
</dbReference>
<keyword evidence="5 6" id="KW-0456">Lyase</keyword>
<evidence type="ECO:0000256" key="6">
    <source>
        <dbReference type="HAMAP-Rule" id="MF_00006"/>
    </source>
</evidence>
<dbReference type="AlphaFoldDB" id="A0A420XSN5"/>
<dbReference type="UniPathway" id="UPA00068">
    <property type="reaction ID" value="UER00114"/>
</dbReference>
<dbReference type="InterPro" id="IPR022761">
    <property type="entry name" value="Fumarate_lyase_N"/>
</dbReference>
<evidence type="ECO:0000313" key="10">
    <source>
        <dbReference type="Proteomes" id="UP000281955"/>
    </source>
</evidence>
<dbReference type="SUPFAM" id="SSF48557">
    <property type="entry name" value="L-aspartase-like"/>
    <property type="match status" value="1"/>
</dbReference>
<keyword evidence="3 6" id="KW-0055">Arginine biosynthesis</keyword>
<keyword evidence="6" id="KW-0963">Cytoplasm</keyword>
<evidence type="ECO:0000313" key="9">
    <source>
        <dbReference type="EMBL" id="RKS77840.1"/>
    </source>
</evidence>
<comment type="catalytic activity">
    <reaction evidence="6">
        <text>2-(N(omega)-L-arginino)succinate = fumarate + L-arginine</text>
        <dbReference type="Rhea" id="RHEA:24020"/>
        <dbReference type="ChEBI" id="CHEBI:29806"/>
        <dbReference type="ChEBI" id="CHEBI:32682"/>
        <dbReference type="ChEBI" id="CHEBI:57472"/>
        <dbReference type="EC" id="4.3.2.1"/>
    </reaction>
</comment>